<dbReference type="STRING" id="640635.SAMN04489806_1094"/>
<dbReference type="RefSeq" id="WP_091180987.1">
    <property type="nucleotide sequence ID" value="NZ_FNRY01000001.1"/>
</dbReference>
<dbReference type="InterPro" id="IPR036174">
    <property type="entry name" value="Znf_Sec23_Sec24_sf"/>
</dbReference>
<dbReference type="EMBL" id="FNRY01000001">
    <property type="protein sequence ID" value="SEB55551.1"/>
    <property type="molecule type" value="Genomic_DNA"/>
</dbReference>
<dbReference type="Proteomes" id="UP000199183">
    <property type="component" value="Unassembled WGS sequence"/>
</dbReference>
<organism evidence="1 2">
    <name type="scientific">Paramicrobacterium humi</name>
    <dbReference type="NCBI Taxonomy" id="640635"/>
    <lineage>
        <taxon>Bacteria</taxon>
        <taxon>Bacillati</taxon>
        <taxon>Actinomycetota</taxon>
        <taxon>Actinomycetes</taxon>
        <taxon>Micrococcales</taxon>
        <taxon>Microbacteriaceae</taxon>
        <taxon>Paramicrobacterium</taxon>
    </lineage>
</organism>
<sequence>MRFPDVDWSCDECFTYLNEQPGFTDENGSWTCTSCGHECAVTADNILSEEAVERAEQWLSNFDPNNYPQP</sequence>
<dbReference type="GO" id="GO:0006888">
    <property type="term" value="P:endoplasmic reticulum to Golgi vesicle-mediated transport"/>
    <property type="evidence" value="ECO:0007669"/>
    <property type="project" value="InterPro"/>
</dbReference>
<evidence type="ECO:0000313" key="2">
    <source>
        <dbReference type="Proteomes" id="UP000199183"/>
    </source>
</evidence>
<protein>
    <submittedName>
        <fullName evidence="1">Uncharacterized protein</fullName>
    </submittedName>
</protein>
<dbReference type="GO" id="GO:0006886">
    <property type="term" value="P:intracellular protein transport"/>
    <property type="evidence" value="ECO:0007669"/>
    <property type="project" value="InterPro"/>
</dbReference>
<dbReference type="GO" id="GO:0008270">
    <property type="term" value="F:zinc ion binding"/>
    <property type="evidence" value="ECO:0007669"/>
    <property type="project" value="InterPro"/>
</dbReference>
<dbReference type="SUPFAM" id="SSF82919">
    <property type="entry name" value="Zn-finger domain of Sec23/24"/>
    <property type="match status" value="1"/>
</dbReference>
<evidence type="ECO:0000313" key="1">
    <source>
        <dbReference type="EMBL" id="SEB55551.1"/>
    </source>
</evidence>
<name>A0A1H4KAP3_9MICO</name>
<proteinExistence type="predicted"/>
<keyword evidence="2" id="KW-1185">Reference proteome</keyword>
<accession>A0A1H4KAP3</accession>
<reference evidence="1 2" key="1">
    <citation type="submission" date="2016-10" db="EMBL/GenBank/DDBJ databases">
        <authorList>
            <person name="de Groot N.N."/>
        </authorList>
    </citation>
    <scope>NUCLEOTIDE SEQUENCE [LARGE SCALE GENOMIC DNA]</scope>
    <source>
        <strain evidence="1 2">DSM 21799</strain>
    </source>
</reference>
<dbReference type="Gene3D" id="2.30.30.380">
    <property type="entry name" value="Zn-finger domain of Sec23/24"/>
    <property type="match status" value="1"/>
</dbReference>
<dbReference type="GO" id="GO:0030127">
    <property type="term" value="C:COPII vesicle coat"/>
    <property type="evidence" value="ECO:0007669"/>
    <property type="project" value="InterPro"/>
</dbReference>
<dbReference type="OrthoDB" id="2056249at2"/>
<dbReference type="AlphaFoldDB" id="A0A1H4KAP3"/>
<gene>
    <name evidence="1" type="ORF">SAMN04489806_1094</name>
</gene>